<dbReference type="Proteomes" id="UP000019149">
    <property type="component" value="Unassembled WGS sequence"/>
</dbReference>
<sequence>MKGTYFVYRDSITELCVLSVAVDFTQRFWLWACEQHLCITFGFAIVICRLGSILPPFVPQIDMFDFFVVVTNVISHFRLLNLTIENSTIPPIKSQLRTILDLRGYPMCINTVLDFVNQMNRDLKILCILSHRFANYQTFNTNKLVINHRTDWTVEVAKTNSVLWVDKAMVCSGLEEFGEGEIAPEKSHLIKAEISADRSCFGKKYVTEPFDDNNSSHYKLEVKNNAIPFKTQTFGTVSTNRIIHVTSPARKVGIPIIYLNQCISLQRKYVLKSTNRTEIKSKFRREVDLKRQLNYSSGIKDPRVLQIQAIKIKEEFRSQSPVINCLDETGTTKTKQMGKTMRLP</sequence>
<dbReference type="GeneID" id="36336619"/>
<name>W6URK0_ECHGR</name>
<keyword evidence="2" id="KW-1185">Reference proteome</keyword>
<proteinExistence type="predicted"/>
<reference evidence="1 2" key="1">
    <citation type="journal article" date="2013" name="Nat. Genet.">
        <title>The genome of the hydatid tapeworm Echinococcus granulosus.</title>
        <authorList>
            <person name="Zheng H."/>
            <person name="Zhang W."/>
            <person name="Zhang L."/>
            <person name="Zhang Z."/>
            <person name="Li J."/>
            <person name="Lu G."/>
            <person name="Zhu Y."/>
            <person name="Wang Y."/>
            <person name="Huang Y."/>
            <person name="Liu J."/>
            <person name="Kang H."/>
            <person name="Chen J."/>
            <person name="Wang L."/>
            <person name="Chen A."/>
            <person name="Yu S."/>
            <person name="Gao Z."/>
            <person name="Jin L."/>
            <person name="Gu W."/>
            <person name="Wang Z."/>
            <person name="Zhao L."/>
            <person name="Shi B."/>
            <person name="Wen H."/>
            <person name="Lin R."/>
            <person name="Jones M.K."/>
            <person name="Brejova B."/>
            <person name="Vinar T."/>
            <person name="Zhao G."/>
            <person name="McManus D.P."/>
            <person name="Chen Z."/>
            <person name="Zhou Y."/>
            <person name="Wang S."/>
        </authorList>
    </citation>
    <scope>NUCLEOTIDE SEQUENCE [LARGE SCALE GENOMIC DNA]</scope>
</reference>
<dbReference type="EMBL" id="APAU02000003">
    <property type="protein sequence ID" value="EUB64360.1"/>
    <property type="molecule type" value="Genomic_DNA"/>
</dbReference>
<organism evidence="1 2">
    <name type="scientific">Echinococcus granulosus</name>
    <name type="common">Hydatid tapeworm</name>
    <dbReference type="NCBI Taxonomy" id="6210"/>
    <lineage>
        <taxon>Eukaryota</taxon>
        <taxon>Metazoa</taxon>
        <taxon>Spiralia</taxon>
        <taxon>Lophotrochozoa</taxon>
        <taxon>Platyhelminthes</taxon>
        <taxon>Cestoda</taxon>
        <taxon>Eucestoda</taxon>
        <taxon>Cyclophyllidea</taxon>
        <taxon>Taeniidae</taxon>
        <taxon>Echinococcus</taxon>
        <taxon>Echinococcus granulosus group</taxon>
    </lineage>
</organism>
<comment type="caution">
    <text evidence="1">The sequence shown here is derived from an EMBL/GenBank/DDBJ whole genome shotgun (WGS) entry which is preliminary data.</text>
</comment>
<dbReference type="CTD" id="36336619"/>
<dbReference type="RefSeq" id="XP_024355556.1">
    <property type="nucleotide sequence ID" value="XM_024490153.1"/>
</dbReference>
<evidence type="ECO:0000313" key="1">
    <source>
        <dbReference type="EMBL" id="EUB64360.1"/>
    </source>
</evidence>
<gene>
    <name evidence="1" type="ORF">EGR_00904</name>
</gene>
<evidence type="ECO:0000313" key="2">
    <source>
        <dbReference type="Proteomes" id="UP000019149"/>
    </source>
</evidence>
<protein>
    <submittedName>
        <fullName evidence="1">Uncharacterized protein</fullName>
    </submittedName>
</protein>
<dbReference type="KEGG" id="egl:EGR_00904"/>
<accession>W6URK0</accession>
<dbReference type="AlphaFoldDB" id="W6URK0"/>